<sequence>MTISDPLPEARASWGLLAERAASEPDPRRRANLEVVARHVEEEVRGDVPALMATLVAQPRYEIWGASASTGPKGYDAVVKWYEDSIAIGKNRLEFEIARVAVDGATVVTEGVFRHAYTGAVLAGKATRGTAELEEHAWYAVEYRALVVWPISREGLIEGEHVYVGEPPRVLRRLSAGECPHLGPVDRA</sequence>
<comment type="caution">
    <text evidence="2">The sequence shown here is derived from an EMBL/GenBank/DDBJ whole genome shotgun (WGS) entry which is preliminary data.</text>
</comment>
<dbReference type="AlphaFoldDB" id="A0A6I4MAD0"/>
<dbReference type="Proteomes" id="UP000462055">
    <property type="component" value="Unassembled WGS sequence"/>
</dbReference>
<evidence type="ECO:0000313" key="2">
    <source>
        <dbReference type="EMBL" id="MWA03198.1"/>
    </source>
</evidence>
<protein>
    <submittedName>
        <fullName evidence="2">Nuclear transport factor 2 family protein</fullName>
    </submittedName>
</protein>
<dbReference type="SUPFAM" id="SSF54427">
    <property type="entry name" value="NTF2-like"/>
    <property type="match status" value="1"/>
</dbReference>
<dbReference type="Gene3D" id="3.10.450.50">
    <property type="match status" value="1"/>
</dbReference>
<dbReference type="InterPro" id="IPR037401">
    <property type="entry name" value="SnoaL-like"/>
</dbReference>
<reference evidence="2" key="1">
    <citation type="submission" date="2019-12" db="EMBL/GenBank/DDBJ databases">
        <title>Actinomadura physcomitrii sp. nov., a novel actinomycete isolated from moss [Physcomitrium sphaericum (Ludw) Fuernr].</title>
        <authorList>
            <person name="Zhuang X."/>
        </authorList>
    </citation>
    <scope>NUCLEOTIDE SEQUENCE [LARGE SCALE GENOMIC DNA]</scope>
    <source>
        <strain evidence="2">LD22</strain>
    </source>
</reference>
<dbReference type="Pfam" id="PF12680">
    <property type="entry name" value="SnoaL_2"/>
    <property type="match status" value="1"/>
</dbReference>
<keyword evidence="3" id="KW-1185">Reference proteome</keyword>
<evidence type="ECO:0000259" key="1">
    <source>
        <dbReference type="Pfam" id="PF12680"/>
    </source>
</evidence>
<dbReference type="EMBL" id="WBMS02000018">
    <property type="protein sequence ID" value="MWA03198.1"/>
    <property type="molecule type" value="Genomic_DNA"/>
</dbReference>
<evidence type="ECO:0000313" key="3">
    <source>
        <dbReference type="Proteomes" id="UP000462055"/>
    </source>
</evidence>
<gene>
    <name evidence="2" type="ORF">F8568_023030</name>
</gene>
<proteinExistence type="predicted"/>
<name>A0A6I4MAD0_9ACTN</name>
<dbReference type="RefSeq" id="WP_151595744.1">
    <property type="nucleotide sequence ID" value="NZ_WBMS02000018.1"/>
</dbReference>
<dbReference type="InterPro" id="IPR032710">
    <property type="entry name" value="NTF2-like_dom_sf"/>
</dbReference>
<accession>A0A6I4MAD0</accession>
<organism evidence="2 3">
    <name type="scientific">Actinomadura physcomitrii</name>
    <dbReference type="NCBI Taxonomy" id="2650748"/>
    <lineage>
        <taxon>Bacteria</taxon>
        <taxon>Bacillati</taxon>
        <taxon>Actinomycetota</taxon>
        <taxon>Actinomycetes</taxon>
        <taxon>Streptosporangiales</taxon>
        <taxon>Thermomonosporaceae</taxon>
        <taxon>Actinomadura</taxon>
    </lineage>
</organism>
<feature type="domain" description="SnoaL-like" evidence="1">
    <location>
        <begin position="36"/>
        <end position="133"/>
    </location>
</feature>